<dbReference type="GO" id="GO:0005886">
    <property type="term" value="C:plasma membrane"/>
    <property type="evidence" value="ECO:0007669"/>
    <property type="project" value="UniProtKB-SubCell"/>
</dbReference>
<comment type="subcellular location">
    <subcellularLocation>
        <location evidence="3">Cell membrane</location>
        <topology evidence="3">Peripheral membrane protein</topology>
        <orientation evidence="3">Cytoplasmic side</orientation>
    </subcellularLocation>
    <subcellularLocation>
        <location evidence="2">Cytoplasm</location>
        <location evidence="2">Cytoskeleton</location>
    </subcellularLocation>
    <subcellularLocation>
        <location evidence="1">Cytoplasmic vesicle membrane</location>
        <topology evidence="1">Peripheral membrane protein</topology>
        <orientation evidence="1">Cytoplasmic side</orientation>
    </subcellularLocation>
</comment>
<evidence type="ECO:0000256" key="2">
    <source>
        <dbReference type="ARBA" id="ARBA00004245"/>
    </source>
</evidence>
<dbReference type="GO" id="GO:0036089">
    <property type="term" value="P:cleavage furrow formation"/>
    <property type="evidence" value="ECO:0007669"/>
    <property type="project" value="TreeGrafter"/>
</dbReference>
<dbReference type="InterPro" id="IPR029901">
    <property type="entry name" value="Spire"/>
</dbReference>
<dbReference type="GO" id="GO:0051295">
    <property type="term" value="P:establishment of meiotic spindle localization"/>
    <property type="evidence" value="ECO:0007669"/>
    <property type="project" value="TreeGrafter"/>
</dbReference>
<dbReference type="GO" id="GO:0005856">
    <property type="term" value="C:cytoskeleton"/>
    <property type="evidence" value="ECO:0007669"/>
    <property type="project" value="UniProtKB-SubCell"/>
</dbReference>
<proteinExistence type="inferred from homology"/>
<dbReference type="GO" id="GO:0048193">
    <property type="term" value="P:Golgi vesicle transport"/>
    <property type="evidence" value="ECO:0007669"/>
    <property type="project" value="TreeGrafter"/>
</dbReference>
<dbReference type="PANTHER" id="PTHR21345:SF3">
    <property type="entry name" value="PROTEIN SPIRE"/>
    <property type="match status" value="1"/>
</dbReference>
<name>A0A2T7NJ98_POMCA</name>
<keyword evidence="13" id="KW-0968">Cytoplasmic vesicle</keyword>
<evidence type="ECO:0000256" key="14">
    <source>
        <dbReference type="SAM" id="MobiDB-lite"/>
    </source>
</evidence>
<evidence type="ECO:0000256" key="3">
    <source>
        <dbReference type="ARBA" id="ARBA00004413"/>
    </source>
</evidence>
<evidence type="ECO:0000313" key="16">
    <source>
        <dbReference type="EMBL" id="PVD21243.1"/>
    </source>
</evidence>
<keyword evidence="11" id="KW-0009">Actin-binding</keyword>
<feature type="compositionally biased region" description="Acidic residues" evidence="14">
    <location>
        <begin position="41"/>
        <end position="55"/>
    </location>
</feature>
<accession>A0A2T7NJ98</accession>
<evidence type="ECO:0000256" key="4">
    <source>
        <dbReference type="ARBA" id="ARBA00010956"/>
    </source>
</evidence>
<dbReference type="Proteomes" id="UP000245119">
    <property type="component" value="Linkage Group LG12"/>
</dbReference>
<evidence type="ECO:0000256" key="11">
    <source>
        <dbReference type="ARBA" id="ARBA00023203"/>
    </source>
</evidence>
<dbReference type="GO" id="GO:0040038">
    <property type="term" value="P:polar body extrusion after meiotic divisions"/>
    <property type="evidence" value="ECO:0007669"/>
    <property type="project" value="TreeGrafter"/>
</dbReference>
<dbReference type="GO" id="GO:0005938">
    <property type="term" value="C:cell cortex"/>
    <property type="evidence" value="ECO:0007669"/>
    <property type="project" value="TreeGrafter"/>
</dbReference>
<dbReference type="PANTHER" id="PTHR21345">
    <property type="entry name" value="SPIRE"/>
    <property type="match status" value="1"/>
</dbReference>
<dbReference type="InterPro" id="IPR011019">
    <property type="entry name" value="KIND_dom"/>
</dbReference>
<evidence type="ECO:0000256" key="9">
    <source>
        <dbReference type="ARBA" id="ARBA00022927"/>
    </source>
</evidence>
<comment type="similarity">
    <text evidence="4">Belongs to the spire family.</text>
</comment>
<dbReference type="Pfam" id="PF16474">
    <property type="entry name" value="KIND"/>
    <property type="match status" value="1"/>
</dbReference>
<dbReference type="PROSITE" id="PS51377">
    <property type="entry name" value="KIND"/>
    <property type="match status" value="1"/>
</dbReference>
<evidence type="ECO:0000256" key="12">
    <source>
        <dbReference type="ARBA" id="ARBA00023212"/>
    </source>
</evidence>
<dbReference type="GO" id="GO:0030659">
    <property type="term" value="C:cytoplasmic vesicle membrane"/>
    <property type="evidence" value="ECO:0007669"/>
    <property type="project" value="UniProtKB-SubCell"/>
</dbReference>
<evidence type="ECO:0000256" key="7">
    <source>
        <dbReference type="ARBA" id="ARBA00022490"/>
    </source>
</evidence>
<evidence type="ECO:0000256" key="10">
    <source>
        <dbReference type="ARBA" id="ARBA00023136"/>
    </source>
</evidence>
<feature type="region of interest" description="Disordered" evidence="14">
    <location>
        <begin position="34"/>
        <end position="64"/>
    </location>
</feature>
<evidence type="ECO:0000256" key="13">
    <source>
        <dbReference type="ARBA" id="ARBA00023329"/>
    </source>
</evidence>
<evidence type="ECO:0000256" key="6">
    <source>
        <dbReference type="ARBA" id="ARBA00022475"/>
    </source>
</evidence>
<dbReference type="AlphaFoldDB" id="A0A2T7NJ98"/>
<organism evidence="16 17">
    <name type="scientific">Pomacea canaliculata</name>
    <name type="common">Golden apple snail</name>
    <dbReference type="NCBI Taxonomy" id="400727"/>
    <lineage>
        <taxon>Eukaryota</taxon>
        <taxon>Metazoa</taxon>
        <taxon>Spiralia</taxon>
        <taxon>Lophotrochozoa</taxon>
        <taxon>Mollusca</taxon>
        <taxon>Gastropoda</taxon>
        <taxon>Caenogastropoda</taxon>
        <taxon>Architaenioglossa</taxon>
        <taxon>Ampullarioidea</taxon>
        <taxon>Ampullariidae</taxon>
        <taxon>Pomacea</taxon>
    </lineage>
</organism>
<dbReference type="GO" id="GO:0045010">
    <property type="term" value="P:actin nucleation"/>
    <property type="evidence" value="ECO:0007669"/>
    <property type="project" value="InterPro"/>
</dbReference>
<evidence type="ECO:0000313" key="17">
    <source>
        <dbReference type="Proteomes" id="UP000245119"/>
    </source>
</evidence>
<sequence length="79" mass="8762">MLGRIIFEALDYGIGEAEERPLSHGLETLIECMTRAQESGENTDNESQSADDEGIEKDAEDDHHCSFREVARVSSGLHL</sequence>
<protein>
    <recommendedName>
        <fullName evidence="15">KIND domain-containing protein</fullName>
    </recommendedName>
</protein>
<evidence type="ECO:0000259" key="15">
    <source>
        <dbReference type="PROSITE" id="PS51377"/>
    </source>
</evidence>
<evidence type="ECO:0000256" key="8">
    <source>
        <dbReference type="ARBA" id="ARBA00022737"/>
    </source>
</evidence>
<keyword evidence="10" id="KW-0472">Membrane</keyword>
<dbReference type="GO" id="GO:0015031">
    <property type="term" value="P:protein transport"/>
    <property type="evidence" value="ECO:0007669"/>
    <property type="project" value="UniProtKB-KW"/>
</dbReference>
<dbReference type="GO" id="GO:0030041">
    <property type="term" value="P:actin filament polymerization"/>
    <property type="evidence" value="ECO:0007669"/>
    <property type="project" value="TreeGrafter"/>
</dbReference>
<keyword evidence="5" id="KW-0813">Transport</keyword>
<comment type="caution">
    <text evidence="16">The sequence shown here is derived from an EMBL/GenBank/DDBJ whole genome shotgun (WGS) entry which is preliminary data.</text>
</comment>
<keyword evidence="7" id="KW-0963">Cytoplasm</keyword>
<keyword evidence="17" id="KW-1185">Reference proteome</keyword>
<reference evidence="16 17" key="1">
    <citation type="submission" date="2018-04" db="EMBL/GenBank/DDBJ databases">
        <title>The genome of golden apple snail Pomacea canaliculata provides insight into stress tolerance and invasive adaptation.</title>
        <authorList>
            <person name="Liu C."/>
            <person name="Liu B."/>
            <person name="Ren Y."/>
            <person name="Zhang Y."/>
            <person name="Wang H."/>
            <person name="Li S."/>
            <person name="Jiang F."/>
            <person name="Yin L."/>
            <person name="Zhang G."/>
            <person name="Qian W."/>
            <person name="Fan W."/>
        </authorList>
    </citation>
    <scope>NUCLEOTIDE SEQUENCE [LARGE SCALE GENOMIC DNA]</scope>
    <source>
        <strain evidence="16">SZHN2017</strain>
        <tissue evidence="16">Muscle</tissue>
    </source>
</reference>
<evidence type="ECO:0000256" key="5">
    <source>
        <dbReference type="ARBA" id="ARBA00022448"/>
    </source>
</evidence>
<dbReference type="OrthoDB" id="10043757at2759"/>
<dbReference type="EMBL" id="PZQS01000012">
    <property type="protein sequence ID" value="PVD21243.1"/>
    <property type="molecule type" value="Genomic_DNA"/>
</dbReference>
<dbReference type="GO" id="GO:0008017">
    <property type="term" value="F:microtubule binding"/>
    <property type="evidence" value="ECO:0007669"/>
    <property type="project" value="TreeGrafter"/>
</dbReference>
<feature type="domain" description="KIND" evidence="15">
    <location>
        <begin position="1"/>
        <end position="79"/>
    </location>
</feature>
<dbReference type="GO" id="GO:0051639">
    <property type="term" value="P:actin filament network formation"/>
    <property type="evidence" value="ECO:0007669"/>
    <property type="project" value="TreeGrafter"/>
</dbReference>
<gene>
    <name evidence="16" type="ORF">C0Q70_19414</name>
</gene>
<evidence type="ECO:0000256" key="1">
    <source>
        <dbReference type="ARBA" id="ARBA00004180"/>
    </source>
</evidence>
<dbReference type="Gene3D" id="1.10.510.10">
    <property type="entry name" value="Transferase(Phosphotransferase) domain 1"/>
    <property type="match status" value="1"/>
</dbReference>
<keyword evidence="6" id="KW-1003">Cell membrane</keyword>
<keyword evidence="9" id="KW-0653">Protein transport</keyword>
<dbReference type="GO" id="GO:0003779">
    <property type="term" value="F:actin binding"/>
    <property type="evidence" value="ECO:0007669"/>
    <property type="project" value="UniProtKB-KW"/>
</dbReference>
<keyword evidence="12" id="KW-0206">Cytoskeleton</keyword>
<keyword evidence="8" id="KW-0677">Repeat</keyword>